<accession>A0AAU7RUB3</accession>
<dbReference type="PIRSF" id="PIRSF029218">
    <property type="entry name" value="ParE"/>
    <property type="match status" value="1"/>
</dbReference>
<dbReference type="Pfam" id="PF05016">
    <property type="entry name" value="ParE_toxin"/>
    <property type="match status" value="1"/>
</dbReference>
<protein>
    <recommendedName>
        <fullName evidence="2">Toxin</fullName>
    </recommendedName>
</protein>
<comment type="similarity">
    <text evidence="2">Belongs to the RelE toxin family.</text>
</comment>
<proteinExistence type="inferred from homology"/>
<name>A0AAU7RUB3_9HYPH</name>
<evidence type="ECO:0000256" key="2">
    <source>
        <dbReference type="PIRNR" id="PIRNR029218"/>
    </source>
</evidence>
<dbReference type="InterPro" id="IPR035093">
    <property type="entry name" value="RelE/ParE_toxin_dom_sf"/>
</dbReference>
<dbReference type="Gene3D" id="3.30.2310.20">
    <property type="entry name" value="RelE-like"/>
    <property type="match status" value="1"/>
</dbReference>
<evidence type="ECO:0000256" key="1">
    <source>
        <dbReference type="ARBA" id="ARBA00022649"/>
    </source>
</evidence>
<keyword evidence="1" id="KW-1277">Toxin-antitoxin system</keyword>
<dbReference type="InterPro" id="IPR028344">
    <property type="entry name" value="ParE1/4"/>
</dbReference>
<reference evidence="3" key="1">
    <citation type="submission" date="2024-06" db="EMBL/GenBank/DDBJ databases">
        <authorList>
            <person name="Li T."/>
            <person name="Gao R."/>
        </authorList>
    </citation>
    <scope>NUCLEOTIDE SEQUENCE</scope>
    <source>
        <strain evidence="3">ZPR3</strain>
    </source>
</reference>
<sequence length="99" mass="11478">MANKPRRIGLSPLAEADLEDIWRYTVESWSLRQAEIYHAEIFEALEGLASGLKIGRPADIRHGYFKYAVGSHMVYYLLRDAEIAIIRILHRRMDVGRHL</sequence>
<organism evidence="3">
    <name type="scientific">Rhizobium sp. ZPR3</name>
    <dbReference type="NCBI Taxonomy" id="3158967"/>
    <lineage>
        <taxon>Bacteria</taxon>
        <taxon>Pseudomonadati</taxon>
        <taxon>Pseudomonadota</taxon>
        <taxon>Alphaproteobacteria</taxon>
        <taxon>Hyphomicrobiales</taxon>
        <taxon>Rhizobiaceae</taxon>
        <taxon>Rhizobium/Agrobacterium group</taxon>
        <taxon>Rhizobium</taxon>
    </lineage>
</organism>
<dbReference type="RefSeq" id="WP_349957961.1">
    <property type="nucleotide sequence ID" value="NZ_CP157960.1"/>
</dbReference>
<dbReference type="AlphaFoldDB" id="A0AAU7RUB3"/>
<gene>
    <name evidence="3" type="ORF">ABM479_04990</name>
</gene>
<dbReference type="EMBL" id="CP157960">
    <property type="protein sequence ID" value="XBT93825.1"/>
    <property type="molecule type" value="Genomic_DNA"/>
</dbReference>
<evidence type="ECO:0000313" key="3">
    <source>
        <dbReference type="EMBL" id="XBT93825.1"/>
    </source>
</evidence>
<dbReference type="InterPro" id="IPR007712">
    <property type="entry name" value="RelE/ParE_toxin"/>
</dbReference>